<dbReference type="Gene3D" id="3.30.40.10">
    <property type="entry name" value="Zinc/RING finger domain, C3HC4 (zinc finger)"/>
    <property type="match status" value="1"/>
</dbReference>
<dbReference type="InterPro" id="IPR013083">
    <property type="entry name" value="Znf_RING/FYVE/PHD"/>
</dbReference>
<dbReference type="Proteomes" id="UP000054937">
    <property type="component" value="Unassembled WGS sequence"/>
</dbReference>
<keyword evidence="1" id="KW-0479">Metal-binding</keyword>
<dbReference type="AlphaFoldDB" id="A0A0V0QFQ7"/>
<evidence type="ECO:0000259" key="6">
    <source>
        <dbReference type="PROSITE" id="PS50089"/>
    </source>
</evidence>
<comment type="caution">
    <text evidence="7">The sequence shown here is derived from an EMBL/GenBank/DDBJ whole genome shotgun (WGS) entry which is preliminary data.</text>
</comment>
<dbReference type="InterPro" id="IPR017907">
    <property type="entry name" value="Znf_RING_CS"/>
</dbReference>
<feature type="region of interest" description="Disordered" evidence="5">
    <location>
        <begin position="346"/>
        <end position="381"/>
    </location>
</feature>
<evidence type="ECO:0000256" key="3">
    <source>
        <dbReference type="ARBA" id="ARBA00022833"/>
    </source>
</evidence>
<dbReference type="SUPFAM" id="SSF57850">
    <property type="entry name" value="RING/U-box"/>
    <property type="match status" value="1"/>
</dbReference>
<feature type="compositionally biased region" description="Low complexity" evidence="5">
    <location>
        <begin position="346"/>
        <end position="357"/>
    </location>
</feature>
<accession>A0A0V0QFQ7</accession>
<feature type="domain" description="RING-type" evidence="6">
    <location>
        <begin position="11"/>
        <end position="59"/>
    </location>
</feature>
<evidence type="ECO:0000313" key="8">
    <source>
        <dbReference type="Proteomes" id="UP000054937"/>
    </source>
</evidence>
<dbReference type="InParanoid" id="A0A0V0QFQ7"/>
<evidence type="ECO:0000256" key="1">
    <source>
        <dbReference type="ARBA" id="ARBA00022723"/>
    </source>
</evidence>
<dbReference type="GO" id="GO:0008270">
    <property type="term" value="F:zinc ion binding"/>
    <property type="evidence" value="ECO:0007669"/>
    <property type="project" value="UniProtKB-KW"/>
</dbReference>
<evidence type="ECO:0000256" key="2">
    <source>
        <dbReference type="ARBA" id="ARBA00022771"/>
    </source>
</evidence>
<keyword evidence="3" id="KW-0862">Zinc</keyword>
<evidence type="ECO:0000313" key="7">
    <source>
        <dbReference type="EMBL" id="KRX01018.1"/>
    </source>
</evidence>
<evidence type="ECO:0000256" key="4">
    <source>
        <dbReference type="PROSITE-ProRule" id="PRU00175"/>
    </source>
</evidence>
<keyword evidence="8" id="KW-1185">Reference proteome</keyword>
<protein>
    <recommendedName>
        <fullName evidence="6">RING-type domain-containing protein</fullName>
    </recommendedName>
</protein>
<dbReference type="SUPFAM" id="SSF57845">
    <property type="entry name" value="B-box zinc-binding domain"/>
    <property type="match status" value="1"/>
</dbReference>
<sequence length="438" mass="51341">MNIKKVDPIICVLCNKVSKDPVELICDHILCINCAEQIADLDSQSIIQSKYNVSCPLCSKITITYNFKNLLLYGWEQPTEQDESQSEYQMHKNQFYDDFNDNQKQVGNQDLNKKMNEQKDLPQKQTTFLKCLEHDEPLSLYCRNDDEIICIRCIQKGCIDKCHQILSLNDGKRLIQAQNQNFIKKIDLTNTKIDSSIYILNANKDFLESSYKIVQNQIENQYDNLIDLIKIQMKKTKQKLQQYYKLQISNYCDTLKQLEQHKISQNIQDELHKINLDIKQLSDSENIVQINENEMKKWVQQIHNVIFLDFNSISQDSKMEITKISNTLNAAKKFGSHNTSYQKISNNINNFSSQNSKGTQKQMKKHENASIKQSSRTNNKMKYQRSLSMQNNKYSNKNQQQQLQQQQPLNKQDKLYINRNLVLSLKGILQESNKQLKK</sequence>
<feature type="region of interest" description="Disordered" evidence="5">
    <location>
        <begin position="392"/>
        <end position="411"/>
    </location>
</feature>
<evidence type="ECO:0000256" key="5">
    <source>
        <dbReference type="SAM" id="MobiDB-lite"/>
    </source>
</evidence>
<proteinExistence type="predicted"/>
<feature type="compositionally biased region" description="Polar residues" evidence="5">
    <location>
        <begin position="370"/>
        <end position="381"/>
    </location>
</feature>
<reference evidence="7 8" key="1">
    <citation type="journal article" date="2015" name="Sci. Rep.">
        <title>Genome of the facultative scuticociliatosis pathogen Pseudocohnilembus persalinus provides insight into its virulence through horizontal gene transfer.</title>
        <authorList>
            <person name="Xiong J."/>
            <person name="Wang G."/>
            <person name="Cheng J."/>
            <person name="Tian M."/>
            <person name="Pan X."/>
            <person name="Warren A."/>
            <person name="Jiang C."/>
            <person name="Yuan D."/>
            <person name="Miao W."/>
        </authorList>
    </citation>
    <scope>NUCLEOTIDE SEQUENCE [LARGE SCALE GENOMIC DNA]</scope>
    <source>
        <strain evidence="7">36N120E</strain>
    </source>
</reference>
<dbReference type="PROSITE" id="PS00518">
    <property type="entry name" value="ZF_RING_1"/>
    <property type="match status" value="1"/>
</dbReference>
<dbReference type="PROSITE" id="PS50089">
    <property type="entry name" value="ZF_RING_2"/>
    <property type="match status" value="1"/>
</dbReference>
<dbReference type="InterPro" id="IPR001841">
    <property type="entry name" value="Znf_RING"/>
</dbReference>
<organism evidence="7 8">
    <name type="scientific">Pseudocohnilembus persalinus</name>
    <name type="common">Ciliate</name>
    <dbReference type="NCBI Taxonomy" id="266149"/>
    <lineage>
        <taxon>Eukaryota</taxon>
        <taxon>Sar</taxon>
        <taxon>Alveolata</taxon>
        <taxon>Ciliophora</taxon>
        <taxon>Intramacronucleata</taxon>
        <taxon>Oligohymenophorea</taxon>
        <taxon>Scuticociliatia</taxon>
        <taxon>Philasterida</taxon>
        <taxon>Pseudocohnilembidae</taxon>
        <taxon>Pseudocohnilembus</taxon>
    </lineage>
</organism>
<feature type="compositionally biased region" description="Low complexity" evidence="5">
    <location>
        <begin position="392"/>
        <end position="410"/>
    </location>
</feature>
<name>A0A0V0QFQ7_PSEPJ</name>
<dbReference type="EMBL" id="LDAU01000180">
    <property type="protein sequence ID" value="KRX01018.1"/>
    <property type="molecule type" value="Genomic_DNA"/>
</dbReference>
<gene>
    <name evidence="7" type="ORF">PPERSA_09624</name>
</gene>
<keyword evidence="2 4" id="KW-0863">Zinc-finger</keyword>
<dbReference type="OrthoDB" id="306050at2759"/>
<dbReference type="Gene3D" id="3.30.160.60">
    <property type="entry name" value="Classic Zinc Finger"/>
    <property type="match status" value="1"/>
</dbReference>